<dbReference type="PATRIC" id="fig|632348.3.peg.24"/>
<gene>
    <name evidence="2" type="ordered locus">Calkro_0021</name>
</gene>
<feature type="coiled-coil region" evidence="1">
    <location>
        <begin position="565"/>
        <end position="592"/>
    </location>
</feature>
<keyword evidence="3" id="KW-1185">Reference proteome</keyword>
<proteinExistence type="predicted"/>
<dbReference type="EMBL" id="CP002330">
    <property type="protein sequence ID" value="ADQ44940.1"/>
    <property type="molecule type" value="Genomic_DNA"/>
</dbReference>
<organism evidence="2 3">
    <name type="scientific">Caldicellulosiruptor kronotskyensis (strain DSM 18902 / VKM B-2412 / 2002)</name>
    <dbReference type="NCBI Taxonomy" id="632348"/>
    <lineage>
        <taxon>Bacteria</taxon>
        <taxon>Bacillati</taxon>
        <taxon>Bacillota</taxon>
        <taxon>Bacillota incertae sedis</taxon>
        <taxon>Caldicellulosiruptorales</taxon>
        <taxon>Caldicellulosiruptoraceae</taxon>
        <taxon>Caldicellulosiruptor</taxon>
    </lineage>
</organism>
<accession>E4SC15</accession>
<dbReference type="SUPFAM" id="SSF52540">
    <property type="entry name" value="P-loop containing nucleoside triphosphate hydrolases"/>
    <property type="match status" value="1"/>
</dbReference>
<dbReference type="OrthoDB" id="1956884at2"/>
<name>E4SC15_CALK2</name>
<dbReference type="AlphaFoldDB" id="E4SC15"/>
<evidence type="ECO:0000256" key="1">
    <source>
        <dbReference type="SAM" id="Coils"/>
    </source>
</evidence>
<dbReference type="KEGG" id="ckn:Calkro_0021"/>
<dbReference type="RefSeq" id="WP_013429097.1">
    <property type="nucleotide sequence ID" value="NC_014720.1"/>
</dbReference>
<evidence type="ECO:0000313" key="2">
    <source>
        <dbReference type="EMBL" id="ADQ44940.1"/>
    </source>
</evidence>
<sequence length="1036" mass="123641">MLETHNKVRLLSHENIEGLKNKIEESKGNFLLITATVNLKRLRLIQGKKMNINFVKYRHINNESSEIPCDDFNLCTFEDFKEYLRFLIHKEGKYISTLDQKIILYELIKNFYFSKTSDECHIYHSLLNELFELYQFLIFREVTKIPQSILSNIKDKYPSFFYNVFELFNKFLDELENIRIGNTPTIKINSEQLNQLIGKDVYINKLKSKVLEVLNKYNVIFFDGFLFFDDIQYFIIQQAIKLNKEVYLISKSNILDQTEGIILQYYKTLFNIELSEIINFSKNFYLSKPTDSEHTSPENPKKWLVTVRNNFLKDTSFEKDQEDHSIIIYKPFSNREEELIFVIKKIGELIREKIDPEKEDLKNQINNILNEIAIVIGIEKDKHEEMIDALLRQYGVFLFDQKMMSEEELKTIDINSFNKIYYSKFDFFRTEIKKINGSELSFKEKLELFDKCFKRINVIKAKRPISSYPVAQFIIQLCELIVKGIDVDKFKIILFSNWKYFTDNSDKWSDYLFQFRIIQEYFRNSNDISEWIAITLRIKEEKKSLLNKYSGHPFLAVSDDFLNVMEDILLLLNEIKNKLKDEETSIKNFIEKIRDYLLDFDSDDILKVGDPETDFERKLILKISETLKEISISSFLTTDVEYFANNIINIIDEFKNEPEEFENDELYLNVENLENMHKFKYVFFVMAEDDKYPRPYRLEFPFSEEIIEIIENYKICEKPAHIHSLDYHLQLEKYLFKNVLDFTQERIYFTYSQREGDKELTHSIFIEDLISILGKEGKNIEEVALSPKYQPRINRSSINIDKNNIVICKGKFKEKIIRNEVVLYNYCKKLFFYKKLLSDGKHIAYFDTYQLGRFSSWFYFSSCLYEHSQIYSGKVYSIHDNEYCLDLINIMKNNEARLKSYFSLLNEKEFDDCIKFTKGYIYRLIKRIAQKKINNFNAMSVYDKYIITSIANEKSTIQIPLFSYLEFVIMLTIWEQNNPNDAKRIFDRYYNRQIDKNSIQDFSLKLSDISIPLLKCNACEIKNICKLDKVSWGVSD</sequence>
<evidence type="ECO:0008006" key="4">
    <source>
        <dbReference type="Google" id="ProtNLM"/>
    </source>
</evidence>
<protein>
    <recommendedName>
        <fullName evidence="4">PD-(D/E)XK endonuclease-like domain-containing protein</fullName>
    </recommendedName>
</protein>
<dbReference type="Proteomes" id="UP000006835">
    <property type="component" value="Chromosome"/>
</dbReference>
<dbReference type="InterPro" id="IPR027417">
    <property type="entry name" value="P-loop_NTPase"/>
</dbReference>
<reference key="1">
    <citation type="submission" date="2010-11" db="EMBL/GenBank/DDBJ databases">
        <title>Complete sequence of Caldicellulosiruptor kronotskyensis 2002.</title>
        <authorList>
            <consortium name="US DOE Joint Genome Institute"/>
            <person name="Lucas S."/>
            <person name="Copeland A."/>
            <person name="Lapidus A."/>
            <person name="Cheng J.-F."/>
            <person name="Bruce D."/>
            <person name="Goodwin L."/>
            <person name="Pitluck S."/>
            <person name="Davenport K."/>
            <person name="Detter J.C."/>
            <person name="Han C."/>
            <person name="Tapia R."/>
            <person name="Land M."/>
            <person name="Hauser L."/>
            <person name="Jeffries C."/>
            <person name="Kyrpides N."/>
            <person name="Ivanova N."/>
            <person name="Mikhailova N."/>
            <person name="Blumer-Schuette S.E."/>
            <person name="Kelly R.M."/>
            <person name="Woyke T."/>
        </authorList>
    </citation>
    <scope>NUCLEOTIDE SEQUENCE</scope>
    <source>
        <strain>2002</strain>
    </source>
</reference>
<dbReference type="HOGENOM" id="CLU_293333_0_0_9"/>
<keyword evidence="1" id="KW-0175">Coiled coil</keyword>
<reference evidence="2 3" key="2">
    <citation type="journal article" date="2011" name="J. Bacteriol.">
        <title>Complete genome sequences for the anaerobic, extremely thermophilic plant biomass-degrading bacteria Caldicellulosiruptor hydrothermalis, Caldicellulosiruptor kristjanssonii, Caldicellulosiruptor kronotskyensis, Caldicellulosiruptor owensenis, and Caldicellulosiruptor lactoaceticus.</title>
        <authorList>
            <person name="Blumer-Schuette S.E."/>
            <person name="Ozdemir I."/>
            <person name="Mistry D."/>
            <person name="Lucas S."/>
            <person name="Lapidus A."/>
            <person name="Cheng J.F."/>
            <person name="Goodwin L.A."/>
            <person name="Pitluck S."/>
            <person name="Land M.L."/>
            <person name="Hauser L.J."/>
            <person name="Woyke T."/>
            <person name="Mikhailova N."/>
            <person name="Pati A."/>
            <person name="Kyrpides N.C."/>
            <person name="Ivanova N."/>
            <person name="Detter J.C."/>
            <person name="Walston-Davenport K."/>
            <person name="Han S."/>
            <person name="Adams M.W."/>
            <person name="Kelly R.M."/>
        </authorList>
    </citation>
    <scope>NUCLEOTIDE SEQUENCE [LARGE SCALE GENOMIC DNA]</scope>
    <source>
        <strain evidence="3">DSM 18902 / VKM B-2412 / 2002</strain>
    </source>
</reference>
<evidence type="ECO:0000313" key="3">
    <source>
        <dbReference type="Proteomes" id="UP000006835"/>
    </source>
</evidence>